<organism evidence="1 2">
    <name type="scientific">Sphagnum jensenii</name>
    <dbReference type="NCBI Taxonomy" id="128206"/>
    <lineage>
        <taxon>Eukaryota</taxon>
        <taxon>Viridiplantae</taxon>
        <taxon>Streptophyta</taxon>
        <taxon>Embryophyta</taxon>
        <taxon>Bryophyta</taxon>
        <taxon>Sphagnophytina</taxon>
        <taxon>Sphagnopsida</taxon>
        <taxon>Sphagnales</taxon>
        <taxon>Sphagnaceae</taxon>
        <taxon>Sphagnum</taxon>
    </lineage>
</organism>
<reference evidence="1" key="1">
    <citation type="submission" date="2024-02" db="EMBL/GenBank/DDBJ databases">
        <authorList>
            <consortium name="ELIXIR-Norway"/>
            <consortium name="Elixir Norway"/>
        </authorList>
    </citation>
    <scope>NUCLEOTIDE SEQUENCE</scope>
</reference>
<evidence type="ECO:0000313" key="1">
    <source>
        <dbReference type="EMBL" id="CAK9270470.1"/>
    </source>
</evidence>
<protein>
    <submittedName>
        <fullName evidence="1">Uncharacterized protein</fullName>
    </submittedName>
</protein>
<accession>A0ABP0WUE2</accession>
<evidence type="ECO:0000313" key="2">
    <source>
        <dbReference type="Proteomes" id="UP001497444"/>
    </source>
</evidence>
<dbReference type="Proteomes" id="UP001497444">
    <property type="component" value="Chromosome 3"/>
</dbReference>
<gene>
    <name evidence="1" type="ORF">CSSPJE1EN1_LOCUS15948</name>
</gene>
<proteinExistence type="predicted"/>
<keyword evidence="2" id="KW-1185">Reference proteome</keyword>
<sequence>MLASKILPYMNTTCSRPVSDDEFLFAKKSRCKFLQSRQSIHTCFCGTLPLSGGCAVFLKPPLLH</sequence>
<name>A0ABP0WUE2_9BRYO</name>
<dbReference type="EMBL" id="OZ020098">
    <property type="protein sequence ID" value="CAK9270470.1"/>
    <property type="molecule type" value="Genomic_DNA"/>
</dbReference>